<dbReference type="CDD" id="cd01949">
    <property type="entry name" value="GGDEF"/>
    <property type="match status" value="1"/>
</dbReference>
<keyword evidence="3" id="KW-0812">Transmembrane</keyword>
<dbReference type="InterPro" id="IPR050469">
    <property type="entry name" value="Diguanylate_Cyclase"/>
</dbReference>
<feature type="transmembrane region" description="Helical" evidence="3">
    <location>
        <begin position="12"/>
        <end position="34"/>
    </location>
</feature>
<dbReference type="NCBIfam" id="TIGR00254">
    <property type="entry name" value="GGDEF"/>
    <property type="match status" value="1"/>
</dbReference>
<keyword evidence="3" id="KW-0472">Membrane</keyword>
<dbReference type="SMART" id="SM00091">
    <property type="entry name" value="PAS"/>
    <property type="match status" value="1"/>
</dbReference>
<dbReference type="InterPro" id="IPR001610">
    <property type="entry name" value="PAC"/>
</dbReference>
<evidence type="ECO:0000259" key="5">
    <source>
        <dbReference type="PROSITE" id="PS50113"/>
    </source>
</evidence>
<dbReference type="InterPro" id="IPR035965">
    <property type="entry name" value="PAS-like_dom_sf"/>
</dbReference>
<dbReference type="InterPro" id="IPR043128">
    <property type="entry name" value="Rev_trsase/Diguanyl_cyclase"/>
</dbReference>
<dbReference type="PANTHER" id="PTHR45138:SF9">
    <property type="entry name" value="DIGUANYLATE CYCLASE DGCM-RELATED"/>
    <property type="match status" value="1"/>
</dbReference>
<dbReference type="EMBL" id="JAUHHC010000001">
    <property type="protein sequence ID" value="MDN3919097.1"/>
    <property type="molecule type" value="Genomic_DNA"/>
</dbReference>
<organism evidence="7 8">
    <name type="scientific">Roseateles violae</name>
    <dbReference type="NCBI Taxonomy" id="3058042"/>
    <lineage>
        <taxon>Bacteria</taxon>
        <taxon>Pseudomonadati</taxon>
        <taxon>Pseudomonadota</taxon>
        <taxon>Betaproteobacteria</taxon>
        <taxon>Burkholderiales</taxon>
        <taxon>Sphaerotilaceae</taxon>
        <taxon>Roseateles</taxon>
    </lineage>
</organism>
<evidence type="ECO:0000256" key="2">
    <source>
        <dbReference type="ARBA" id="ARBA00034247"/>
    </source>
</evidence>
<comment type="catalytic activity">
    <reaction evidence="2">
        <text>2 GTP = 3',3'-c-di-GMP + 2 diphosphate</text>
        <dbReference type="Rhea" id="RHEA:24898"/>
        <dbReference type="ChEBI" id="CHEBI:33019"/>
        <dbReference type="ChEBI" id="CHEBI:37565"/>
        <dbReference type="ChEBI" id="CHEBI:58805"/>
        <dbReference type="EC" id="2.7.7.65"/>
    </reaction>
</comment>
<feature type="domain" description="PAC" evidence="5">
    <location>
        <begin position="270"/>
        <end position="320"/>
    </location>
</feature>
<dbReference type="SMART" id="SM00267">
    <property type="entry name" value="GGDEF"/>
    <property type="match status" value="1"/>
</dbReference>
<dbReference type="Gene3D" id="3.30.450.20">
    <property type="entry name" value="PAS domain"/>
    <property type="match status" value="1"/>
</dbReference>
<feature type="domain" description="GGDEF" evidence="6">
    <location>
        <begin position="359"/>
        <end position="496"/>
    </location>
</feature>
<dbReference type="InterPro" id="IPR029787">
    <property type="entry name" value="Nucleotide_cyclase"/>
</dbReference>
<evidence type="ECO:0000313" key="7">
    <source>
        <dbReference type="EMBL" id="MDN3919097.1"/>
    </source>
</evidence>
<dbReference type="EC" id="2.7.7.65" evidence="1"/>
<comment type="caution">
    <text evidence="7">The sequence shown here is derived from an EMBL/GenBank/DDBJ whole genome shotgun (WGS) entry which is preliminary data.</text>
</comment>
<evidence type="ECO:0000259" key="6">
    <source>
        <dbReference type="PROSITE" id="PS50887"/>
    </source>
</evidence>
<protein>
    <recommendedName>
        <fullName evidence="1">diguanylate cyclase</fullName>
        <ecNumber evidence="1">2.7.7.65</ecNumber>
    </recommendedName>
</protein>
<dbReference type="InterPro" id="IPR000160">
    <property type="entry name" value="GGDEF_dom"/>
</dbReference>
<keyword evidence="7" id="KW-0548">Nucleotidyltransferase</keyword>
<dbReference type="PANTHER" id="PTHR45138">
    <property type="entry name" value="REGULATORY COMPONENTS OF SENSORY TRANSDUCTION SYSTEM"/>
    <property type="match status" value="1"/>
</dbReference>
<dbReference type="GO" id="GO:0052621">
    <property type="term" value="F:diguanylate cyclase activity"/>
    <property type="evidence" value="ECO:0007669"/>
    <property type="project" value="UniProtKB-EC"/>
</dbReference>
<keyword evidence="8" id="KW-1185">Reference proteome</keyword>
<dbReference type="Gene3D" id="3.30.70.270">
    <property type="match status" value="1"/>
</dbReference>
<reference evidence="7 8" key="1">
    <citation type="submission" date="2023-06" db="EMBL/GenBank/DDBJ databases">
        <title>Pelomonas sp. PFR6 16S ribosomal RNA gene Genome sequencing and assembly.</title>
        <authorList>
            <person name="Woo H."/>
        </authorList>
    </citation>
    <scope>NUCLEOTIDE SEQUENCE [LARGE SCALE GENOMIC DNA]</scope>
    <source>
        <strain evidence="7 8">PFR6</strain>
    </source>
</reference>
<evidence type="ECO:0000256" key="3">
    <source>
        <dbReference type="SAM" id="Phobius"/>
    </source>
</evidence>
<dbReference type="PROSITE" id="PS50113">
    <property type="entry name" value="PAC"/>
    <property type="match status" value="1"/>
</dbReference>
<feature type="domain" description="PAS" evidence="4">
    <location>
        <begin position="198"/>
        <end position="242"/>
    </location>
</feature>
<evidence type="ECO:0000259" key="4">
    <source>
        <dbReference type="PROSITE" id="PS50112"/>
    </source>
</evidence>
<dbReference type="PROSITE" id="PS50112">
    <property type="entry name" value="PAS"/>
    <property type="match status" value="1"/>
</dbReference>
<keyword evidence="7" id="KW-0808">Transferase</keyword>
<dbReference type="InterPro" id="IPR000700">
    <property type="entry name" value="PAS-assoc_C"/>
</dbReference>
<dbReference type="Proteomes" id="UP001228044">
    <property type="component" value="Unassembled WGS sequence"/>
</dbReference>
<proteinExistence type="predicted"/>
<evidence type="ECO:0000313" key="8">
    <source>
        <dbReference type="Proteomes" id="UP001228044"/>
    </source>
</evidence>
<dbReference type="NCBIfam" id="TIGR00229">
    <property type="entry name" value="sensory_box"/>
    <property type="match status" value="1"/>
</dbReference>
<dbReference type="CDD" id="cd00130">
    <property type="entry name" value="PAS"/>
    <property type="match status" value="1"/>
</dbReference>
<name>A0ABT8DRZ6_9BURK</name>
<sequence>MKRPATPASRWTAPLIALAPLSQGALLVALAGGWKAPVPALAALSLAATSLAAVLALRALRSARQQAAEARRTLEEAIDALPASVEIFDRHDRLVAYNQRLVEIYPHMRPLFERGASFEELARASLARGGIPDAVGREEEWLLERLASRKTEREPLLQRVHDERWLRIFERRTPSGGIVGVRLDVSDLVHEQQRLAASQAHLQALIRVAQNGVLTLDRSGHVLELNPACEQLFGFVADELRGSHIELLFGAGLNGPASGERLLPAALVGGPRELTARHRDGRELTLQLSVAEVRTETTDRFVAIITDLTERKLQEVRLREANALLARQSTTDGLTGVGNRRLFDQTLLQEWQRSARAGSSLALLLVDIDHFKQYNDHYGHVAGDDCLRRVASLLRSCVGRSGEPVCRYGGEEFAILLVDTDLAGAQVVAQRCLDSMRLAAIEHAGAPTRPTVSLSIGVVARCGDAQQPAQSLIEQADAALYQAKQQGRARMVCAAPRAA</sequence>
<dbReference type="Pfam" id="PF13426">
    <property type="entry name" value="PAS_9"/>
    <property type="match status" value="1"/>
</dbReference>
<dbReference type="Pfam" id="PF00990">
    <property type="entry name" value="GGDEF"/>
    <property type="match status" value="1"/>
</dbReference>
<dbReference type="SMART" id="SM00086">
    <property type="entry name" value="PAC"/>
    <property type="match status" value="1"/>
</dbReference>
<dbReference type="SUPFAM" id="SSF55073">
    <property type="entry name" value="Nucleotide cyclase"/>
    <property type="match status" value="1"/>
</dbReference>
<gene>
    <name evidence="7" type="ORF">QWJ38_02275</name>
</gene>
<dbReference type="RefSeq" id="WP_290357411.1">
    <property type="nucleotide sequence ID" value="NZ_JAUHHC010000001.1"/>
</dbReference>
<evidence type="ECO:0000256" key="1">
    <source>
        <dbReference type="ARBA" id="ARBA00012528"/>
    </source>
</evidence>
<dbReference type="Pfam" id="PF12860">
    <property type="entry name" value="PAS_7"/>
    <property type="match status" value="1"/>
</dbReference>
<dbReference type="InterPro" id="IPR000014">
    <property type="entry name" value="PAS"/>
</dbReference>
<feature type="transmembrane region" description="Helical" evidence="3">
    <location>
        <begin position="40"/>
        <end position="60"/>
    </location>
</feature>
<keyword evidence="3" id="KW-1133">Transmembrane helix</keyword>
<dbReference type="PROSITE" id="PS50887">
    <property type="entry name" value="GGDEF"/>
    <property type="match status" value="1"/>
</dbReference>
<accession>A0ABT8DRZ6</accession>
<dbReference type="SUPFAM" id="SSF55785">
    <property type="entry name" value="PYP-like sensor domain (PAS domain)"/>
    <property type="match status" value="1"/>
</dbReference>